<dbReference type="GO" id="GO:0009416">
    <property type="term" value="P:response to light stimulus"/>
    <property type="evidence" value="ECO:0007669"/>
    <property type="project" value="TreeGrafter"/>
</dbReference>
<dbReference type="GO" id="GO:0071949">
    <property type="term" value="F:FAD binding"/>
    <property type="evidence" value="ECO:0007669"/>
    <property type="project" value="TreeGrafter"/>
</dbReference>
<evidence type="ECO:0000256" key="11">
    <source>
        <dbReference type="ARBA" id="ARBA00083107"/>
    </source>
</evidence>
<keyword evidence="7 14" id="KW-0157">Chromophore</keyword>
<feature type="binding site" evidence="12">
    <location>
        <position position="219"/>
    </location>
    <ligand>
        <name>FAD</name>
        <dbReference type="ChEBI" id="CHEBI:57692"/>
    </ligand>
</feature>
<dbReference type="Gene3D" id="3.40.50.620">
    <property type="entry name" value="HUPs"/>
    <property type="match status" value="1"/>
</dbReference>
<evidence type="ECO:0000256" key="4">
    <source>
        <dbReference type="ARBA" id="ARBA00014046"/>
    </source>
</evidence>
<feature type="binding site" evidence="12">
    <location>
        <position position="269"/>
    </location>
    <ligand>
        <name>FAD</name>
        <dbReference type="ChEBI" id="CHEBI:57692"/>
    </ligand>
</feature>
<evidence type="ECO:0000256" key="1">
    <source>
        <dbReference type="ARBA" id="ARBA00001932"/>
    </source>
</evidence>
<dbReference type="PANTHER" id="PTHR11455">
    <property type="entry name" value="CRYPTOCHROME"/>
    <property type="match status" value="1"/>
</dbReference>
<dbReference type="PANTHER" id="PTHR11455:SF9">
    <property type="entry name" value="CRYPTOCHROME CIRCADIAN CLOCK 5 ISOFORM X1"/>
    <property type="match status" value="1"/>
</dbReference>
<accession>A0A1I1P3L1</accession>
<dbReference type="InterPro" id="IPR002081">
    <property type="entry name" value="Cryptochrome/DNA_photolyase_1"/>
</dbReference>
<feature type="site" description="Electron transfer via tryptophanyl radical" evidence="13">
    <location>
        <position position="303"/>
    </location>
</feature>
<dbReference type="AlphaFoldDB" id="A0A1I1P3L1"/>
<dbReference type="Proteomes" id="UP000198611">
    <property type="component" value="Unassembled WGS sequence"/>
</dbReference>
<dbReference type="GO" id="GO:0003904">
    <property type="term" value="F:deoxyribodipyrimidine photo-lyase activity"/>
    <property type="evidence" value="ECO:0007669"/>
    <property type="project" value="UniProtKB-EC"/>
</dbReference>
<comment type="function">
    <text evidence="10">Involved in repair of UV radiation-induced DNA damage. Catalyzes the light-dependent monomerization (300-600 nm) of cyclobutyl pyrimidine dimers (in cis-syn configuration), which are formed between adjacent bases on the same DNA strand upon exposure to ultraviolet radiation.</text>
</comment>
<evidence type="ECO:0000256" key="13">
    <source>
        <dbReference type="PIRSR" id="PIRSR602081-2"/>
    </source>
</evidence>
<dbReference type="Gene3D" id="1.10.579.10">
    <property type="entry name" value="DNA Cyclobutane Dipyrimidine Photolyase, subunit A, domain 3"/>
    <property type="match status" value="1"/>
</dbReference>
<evidence type="ECO:0000313" key="17">
    <source>
        <dbReference type="Proteomes" id="UP000198611"/>
    </source>
</evidence>
<dbReference type="InterPro" id="IPR036155">
    <property type="entry name" value="Crypto/Photolyase_N_sf"/>
</dbReference>
<dbReference type="Pfam" id="PF03441">
    <property type="entry name" value="FAD_binding_7"/>
    <property type="match status" value="1"/>
</dbReference>
<dbReference type="PROSITE" id="PS00394">
    <property type="entry name" value="DNA_PHOTOLYASES_1_1"/>
    <property type="match status" value="1"/>
</dbReference>
<dbReference type="Gene3D" id="1.25.40.80">
    <property type="match status" value="1"/>
</dbReference>
<feature type="site" description="Electron transfer via tryptophanyl radical" evidence="13">
    <location>
        <position position="379"/>
    </location>
</feature>
<keyword evidence="17" id="KW-1185">Reference proteome</keyword>
<feature type="binding site" evidence="12">
    <location>
        <begin position="369"/>
        <end position="371"/>
    </location>
    <ligand>
        <name>FAD</name>
        <dbReference type="ChEBI" id="CHEBI:57692"/>
    </ligand>
</feature>
<feature type="site" description="Electron transfer via tryptophanyl radical" evidence="13">
    <location>
        <position position="356"/>
    </location>
</feature>
<evidence type="ECO:0000256" key="7">
    <source>
        <dbReference type="ARBA" id="ARBA00022991"/>
    </source>
</evidence>
<dbReference type="PROSITE" id="PS51645">
    <property type="entry name" value="PHR_CRY_ALPHA_BETA"/>
    <property type="match status" value="1"/>
</dbReference>
<evidence type="ECO:0000256" key="12">
    <source>
        <dbReference type="PIRSR" id="PIRSR602081-1"/>
    </source>
</evidence>
<dbReference type="FunFam" id="1.10.579.10:FF:000003">
    <property type="entry name" value="Deoxyribodipyrimidine photo-lyase"/>
    <property type="match status" value="1"/>
</dbReference>
<dbReference type="Pfam" id="PF00875">
    <property type="entry name" value="DNA_photolyase"/>
    <property type="match status" value="1"/>
</dbReference>
<dbReference type="SUPFAM" id="SSF48173">
    <property type="entry name" value="Cryptochrome/photolyase FAD-binding domain"/>
    <property type="match status" value="1"/>
</dbReference>
<dbReference type="PRINTS" id="PR00147">
    <property type="entry name" value="DNAPHOTLYASE"/>
</dbReference>
<organism evidence="16 17">
    <name type="scientific">Thiohalospira halophila DSM 15071</name>
    <dbReference type="NCBI Taxonomy" id="1123397"/>
    <lineage>
        <taxon>Bacteria</taxon>
        <taxon>Pseudomonadati</taxon>
        <taxon>Pseudomonadota</taxon>
        <taxon>Gammaproteobacteria</taxon>
        <taxon>Thiohalospirales</taxon>
        <taxon>Thiohalospiraceae</taxon>
        <taxon>Thiohalospira</taxon>
    </lineage>
</organism>
<feature type="binding site" evidence="12">
    <location>
        <begin position="232"/>
        <end position="236"/>
    </location>
    <ligand>
        <name>FAD</name>
        <dbReference type="ChEBI" id="CHEBI:57692"/>
    </ligand>
</feature>
<evidence type="ECO:0000256" key="8">
    <source>
        <dbReference type="ARBA" id="ARBA00031671"/>
    </source>
</evidence>
<keyword evidence="5 12" id="KW-0285">Flavoprotein</keyword>
<evidence type="ECO:0000256" key="14">
    <source>
        <dbReference type="RuleBase" id="RU004182"/>
    </source>
</evidence>
<evidence type="ECO:0000256" key="2">
    <source>
        <dbReference type="ARBA" id="ARBA00005862"/>
    </source>
</evidence>
<dbReference type="SUPFAM" id="SSF52425">
    <property type="entry name" value="Cryptochrome/photolyase, N-terminal domain"/>
    <property type="match status" value="1"/>
</dbReference>
<comment type="catalytic activity">
    <reaction evidence="9">
        <text>cyclobutadipyrimidine (in DNA) = 2 pyrimidine residues (in DNA).</text>
        <dbReference type="EC" id="4.1.99.3"/>
    </reaction>
</comment>
<name>A0A1I1P3L1_9GAMM</name>
<comment type="cofactor">
    <cofactor evidence="1">
        <name>(6R)-5,10-methylene-5,6,7,8-tetrahydrofolate</name>
        <dbReference type="ChEBI" id="CHEBI:15636"/>
    </cofactor>
</comment>
<reference evidence="16 17" key="1">
    <citation type="submission" date="2016-10" db="EMBL/GenBank/DDBJ databases">
        <authorList>
            <person name="de Groot N.N."/>
        </authorList>
    </citation>
    <scope>NUCLEOTIDE SEQUENCE [LARGE SCALE GENOMIC DNA]</scope>
    <source>
        <strain evidence="16 17">HL3</strain>
    </source>
</reference>
<protein>
    <recommendedName>
        <fullName evidence="4">Deoxyribodipyrimidine photo-lyase</fullName>
        <ecNumber evidence="3">4.1.99.3</ecNumber>
    </recommendedName>
    <alternativeName>
        <fullName evidence="8">DNA photolyase</fullName>
    </alternativeName>
    <alternativeName>
        <fullName evidence="11">Photoreactivating enzyme</fullName>
    </alternativeName>
</protein>
<evidence type="ECO:0000256" key="6">
    <source>
        <dbReference type="ARBA" id="ARBA00022827"/>
    </source>
</evidence>
<dbReference type="STRING" id="1123397.SAMN05660831_00583"/>
<dbReference type="GO" id="GO:0003677">
    <property type="term" value="F:DNA binding"/>
    <property type="evidence" value="ECO:0007669"/>
    <property type="project" value="TreeGrafter"/>
</dbReference>
<evidence type="ECO:0000256" key="3">
    <source>
        <dbReference type="ARBA" id="ARBA00013149"/>
    </source>
</evidence>
<gene>
    <name evidence="16" type="ORF">SAMN05660831_00583</name>
</gene>
<dbReference type="InterPro" id="IPR014729">
    <property type="entry name" value="Rossmann-like_a/b/a_fold"/>
</dbReference>
<keyword evidence="16" id="KW-0456">Lyase</keyword>
<evidence type="ECO:0000256" key="10">
    <source>
        <dbReference type="ARBA" id="ARBA00059220"/>
    </source>
</evidence>
<dbReference type="InterPro" id="IPR006050">
    <property type="entry name" value="DNA_photolyase_N"/>
</dbReference>
<dbReference type="RefSeq" id="WP_240307985.1">
    <property type="nucleotide sequence ID" value="NZ_FOMJ01000001.1"/>
</dbReference>
<evidence type="ECO:0000259" key="15">
    <source>
        <dbReference type="PROSITE" id="PS51645"/>
    </source>
</evidence>
<evidence type="ECO:0000256" key="5">
    <source>
        <dbReference type="ARBA" id="ARBA00022630"/>
    </source>
</evidence>
<evidence type="ECO:0000256" key="9">
    <source>
        <dbReference type="ARBA" id="ARBA00033999"/>
    </source>
</evidence>
<feature type="domain" description="Photolyase/cryptochrome alpha/beta" evidence="15">
    <location>
        <begin position="4"/>
        <end position="128"/>
    </location>
</feature>
<dbReference type="GO" id="GO:0000719">
    <property type="term" value="P:photoreactive repair"/>
    <property type="evidence" value="ECO:0007669"/>
    <property type="project" value="UniProtKB-ARBA"/>
</dbReference>
<keyword evidence="6 12" id="KW-0274">FAD</keyword>
<sequence>MTDDIALLWLRHDLRLADNPALAAAAGYRRLIPLYIVEEPAPRPDGAAGRWWLEQSLDALHQELTRLGSGLVCRQGDPERILSGLAAEHGADVYWNRRYGPERARDKRIKEALREAGHTARSYPGNLLFEPWTVATGSGTPYRVYTPYWKAVRPRLGEVAPQPAPAELPPLPAGLEADGAPAVADRHPWTAKLDDHWVPGESGARSRLCAFAGAPMADYPESRERPALLEGTSRLSPHLHFGEVSPRQVTAVALACIEEGHHRDGIETFLQELVWREFAHHILFHYPATADEPMDPRFADFPWRDAPEDLAAWQRGETGIPLVDAGMRELWATGWMHNRVRMVVASLLTKNLLLPWQRGAEWFEDTLVDADLASNRLGWQWAAGSGADAAPYFRVFNPVRQAERFDPDGEYIARWVPELAPLPARWRRQPWATPSGTAREAGFTPGVTYPHPRVDLKSSRERALAAWHQLPAFNR</sequence>
<comment type="cofactor">
    <cofactor evidence="12">
        <name>FAD</name>
        <dbReference type="ChEBI" id="CHEBI:57692"/>
    </cofactor>
    <text evidence="12">Binds 1 FAD per subunit.</text>
</comment>
<dbReference type="InterPro" id="IPR005101">
    <property type="entry name" value="Cryptochr/Photolyase_FAD-bd"/>
</dbReference>
<comment type="similarity">
    <text evidence="14">Belongs to the DNA photolyase family.</text>
</comment>
<dbReference type="InterPro" id="IPR018394">
    <property type="entry name" value="DNA_photolyase_1_CS_C"/>
</dbReference>
<comment type="similarity">
    <text evidence="2">Belongs to the DNA photolyase class-1 family.</text>
</comment>
<evidence type="ECO:0000313" key="16">
    <source>
        <dbReference type="EMBL" id="SFD04521.1"/>
    </source>
</evidence>
<proteinExistence type="inferred from homology"/>
<dbReference type="EC" id="4.1.99.3" evidence="3"/>
<dbReference type="EMBL" id="FOMJ01000001">
    <property type="protein sequence ID" value="SFD04521.1"/>
    <property type="molecule type" value="Genomic_DNA"/>
</dbReference>
<dbReference type="InterPro" id="IPR036134">
    <property type="entry name" value="Crypto/Photolyase_FAD-like_sf"/>
</dbReference>